<evidence type="ECO:0000256" key="2">
    <source>
        <dbReference type="ARBA" id="ARBA00023015"/>
    </source>
</evidence>
<evidence type="ECO:0000313" key="10">
    <source>
        <dbReference type="Proteomes" id="UP000501690"/>
    </source>
</evidence>
<dbReference type="AlphaFoldDB" id="A0A4D6LKT4"/>
<dbReference type="InterPro" id="IPR003340">
    <property type="entry name" value="B3_DNA-bd"/>
</dbReference>
<reference evidence="9 10" key="1">
    <citation type="submission" date="2019-04" db="EMBL/GenBank/DDBJ databases">
        <title>An improved genome assembly and genetic linkage map for asparagus bean, Vigna unguiculata ssp. sesquipedialis.</title>
        <authorList>
            <person name="Xia Q."/>
            <person name="Zhang R."/>
            <person name="Dong Y."/>
        </authorList>
    </citation>
    <scope>NUCLEOTIDE SEQUENCE [LARGE SCALE GENOMIC DNA]</scope>
    <source>
        <tissue evidence="9">Leaf</tissue>
    </source>
</reference>
<keyword evidence="2" id="KW-0805">Transcription regulation</keyword>
<feature type="compositionally biased region" description="Basic and acidic residues" evidence="6">
    <location>
        <begin position="132"/>
        <end position="149"/>
    </location>
</feature>
<feature type="domain" description="TF-B3" evidence="8">
    <location>
        <begin position="421"/>
        <end position="517"/>
    </location>
</feature>
<dbReference type="InterPro" id="IPR050655">
    <property type="entry name" value="Plant_B3_domain"/>
</dbReference>
<dbReference type="Proteomes" id="UP000501690">
    <property type="component" value="Linkage Group LG4"/>
</dbReference>
<dbReference type="SMART" id="SM01019">
    <property type="entry name" value="B3"/>
    <property type="match status" value="4"/>
</dbReference>
<dbReference type="CDD" id="cd10017">
    <property type="entry name" value="B3_DNA"/>
    <property type="match status" value="4"/>
</dbReference>
<dbReference type="InterPro" id="IPR006624">
    <property type="entry name" value="Beta-propeller_rpt_TECPR"/>
</dbReference>
<organism evidence="9 10">
    <name type="scientific">Vigna unguiculata</name>
    <name type="common">Cowpea</name>
    <dbReference type="NCBI Taxonomy" id="3917"/>
    <lineage>
        <taxon>Eukaryota</taxon>
        <taxon>Viridiplantae</taxon>
        <taxon>Streptophyta</taxon>
        <taxon>Embryophyta</taxon>
        <taxon>Tracheophyta</taxon>
        <taxon>Spermatophyta</taxon>
        <taxon>Magnoliopsida</taxon>
        <taxon>eudicotyledons</taxon>
        <taxon>Gunneridae</taxon>
        <taxon>Pentapetalae</taxon>
        <taxon>rosids</taxon>
        <taxon>fabids</taxon>
        <taxon>Fabales</taxon>
        <taxon>Fabaceae</taxon>
        <taxon>Papilionoideae</taxon>
        <taxon>50 kb inversion clade</taxon>
        <taxon>NPAAA clade</taxon>
        <taxon>indigoferoid/millettioid clade</taxon>
        <taxon>Phaseoleae</taxon>
        <taxon>Vigna</taxon>
    </lineage>
</organism>
<dbReference type="PANTHER" id="PTHR31920">
    <property type="entry name" value="B3 DOMAIN-CONTAINING"/>
    <property type="match status" value="1"/>
</dbReference>
<dbReference type="GO" id="GO:0003677">
    <property type="term" value="F:DNA binding"/>
    <property type="evidence" value="ECO:0007669"/>
    <property type="project" value="UniProtKB-KW"/>
</dbReference>
<dbReference type="Pfam" id="PF02362">
    <property type="entry name" value="B3"/>
    <property type="match status" value="4"/>
</dbReference>
<dbReference type="EMBL" id="CP039348">
    <property type="protein sequence ID" value="QCD89181.1"/>
    <property type="molecule type" value="Genomic_DNA"/>
</dbReference>
<dbReference type="PROSITE" id="PS50863">
    <property type="entry name" value="B3"/>
    <property type="match status" value="4"/>
</dbReference>
<comment type="subcellular location">
    <subcellularLocation>
        <location evidence="1">Nucleus</location>
    </subcellularLocation>
</comment>
<feature type="domain" description="TF-B3" evidence="8">
    <location>
        <begin position="9"/>
        <end position="102"/>
    </location>
</feature>
<keyword evidence="10" id="KW-1185">Reference proteome</keyword>
<accession>A0A4D6LKT4</accession>
<gene>
    <name evidence="9" type="ORF">DEO72_LG4g120</name>
</gene>
<sequence length="654" mass="76050">MSSQCQGVRFFKVIVESTLRRGIMKVPTSFVRRHWQGMSNPVTLSLPNGRKNKVYWVNKDGDVWFCNGWKEFAEYSKLDVSHFLVFGYEGNSLFNVIIFGKSGLEIEYPLSNDATNEEVEEIVEGSEFSAKLSEEGSKRPKEEVEEKEQQQSNKHSRKRACSDYSKHMNNERDLLVIFLFFVFIIEYFANPKNDEMIRSCQLNFRNIIYIKKELLLRFLLKMGEVGRLRQSLIRVRFFKVIVESTLRRGIMKVPTSFVRRHWQGMSNPVTLSLPNGRKNKVYWVNKDGDVWFCNGWKEFAEYSKLDVSHFLVFGYEGNSLFNVIIFGKSGLEIEYPLSNDATNEEVEEIVEGSEFSAKLSEEGSKRPKEEVEEKEQQQSNKHSRKRACSDYSKHMNNGELKKKVKVFHEKVKEMFNPKNTHFTSIIQQTYIERDLLIMPAEFSKHNLHKEGVVATLFVEDGRSWEVETKLNKYGQLTFFRGWRRFLLDNKLKVGDVCGFELLESPQFLFKVTIYPLKHHSTTPLFKGQKGVSHLPSSSRKSPVTTQARTPKPQDDLFICVKSGFPTIPFEYAKKYGEESGRRVTFRVGERSWKVKFLLYGQHSFARFSSGWFDFVRDCDLKLGDVCILRMLDQENLVFNVSCLKPNNSSGPNKT</sequence>
<keyword evidence="7" id="KW-0472">Membrane</keyword>
<feature type="region of interest" description="Disordered" evidence="6">
    <location>
        <begin position="525"/>
        <end position="550"/>
    </location>
</feature>
<feature type="transmembrane region" description="Helical" evidence="7">
    <location>
        <begin position="174"/>
        <end position="190"/>
    </location>
</feature>
<protein>
    <recommendedName>
        <fullName evidence="8">TF-B3 domain-containing protein</fullName>
    </recommendedName>
</protein>
<dbReference type="GO" id="GO:0005634">
    <property type="term" value="C:nucleus"/>
    <property type="evidence" value="ECO:0007669"/>
    <property type="project" value="UniProtKB-SubCell"/>
</dbReference>
<evidence type="ECO:0000256" key="4">
    <source>
        <dbReference type="ARBA" id="ARBA00023163"/>
    </source>
</evidence>
<evidence type="ECO:0000256" key="7">
    <source>
        <dbReference type="SAM" id="Phobius"/>
    </source>
</evidence>
<dbReference type="InterPro" id="IPR015300">
    <property type="entry name" value="DNA-bd_pseudobarrel_sf"/>
</dbReference>
<dbReference type="PANTHER" id="PTHR31920:SF108">
    <property type="entry name" value="B3 DOMAIN-CONTAINING TRANSCRIPTION FACTOR VRN1-LIKE"/>
    <property type="match status" value="1"/>
</dbReference>
<evidence type="ECO:0000256" key="6">
    <source>
        <dbReference type="SAM" id="MobiDB-lite"/>
    </source>
</evidence>
<feature type="region of interest" description="Disordered" evidence="6">
    <location>
        <begin position="126"/>
        <end position="161"/>
    </location>
</feature>
<evidence type="ECO:0000256" key="1">
    <source>
        <dbReference type="ARBA" id="ARBA00004123"/>
    </source>
</evidence>
<feature type="region of interest" description="Disordered" evidence="6">
    <location>
        <begin position="353"/>
        <end position="390"/>
    </location>
</feature>
<dbReference type="Gene3D" id="2.40.330.10">
    <property type="entry name" value="DNA-binding pseudobarrel domain"/>
    <property type="match status" value="4"/>
</dbReference>
<keyword evidence="4" id="KW-0804">Transcription</keyword>
<keyword evidence="5" id="KW-0539">Nucleus</keyword>
<feature type="domain" description="TF-B3" evidence="8">
    <location>
        <begin position="236"/>
        <end position="329"/>
    </location>
</feature>
<evidence type="ECO:0000259" key="8">
    <source>
        <dbReference type="PROSITE" id="PS50863"/>
    </source>
</evidence>
<keyword evidence="3" id="KW-0238">DNA-binding</keyword>
<feature type="domain" description="TF-B3" evidence="8">
    <location>
        <begin position="567"/>
        <end position="646"/>
    </location>
</feature>
<dbReference type="SUPFAM" id="SSF101936">
    <property type="entry name" value="DNA-binding pseudobarrel domain"/>
    <property type="match status" value="4"/>
</dbReference>
<evidence type="ECO:0000313" key="9">
    <source>
        <dbReference type="EMBL" id="QCD89181.1"/>
    </source>
</evidence>
<evidence type="ECO:0000256" key="5">
    <source>
        <dbReference type="ARBA" id="ARBA00023242"/>
    </source>
</evidence>
<evidence type="ECO:0000256" key="3">
    <source>
        <dbReference type="ARBA" id="ARBA00023125"/>
    </source>
</evidence>
<name>A0A4D6LKT4_VIGUN</name>
<keyword evidence="7" id="KW-1133">Transmembrane helix</keyword>
<feature type="compositionally biased region" description="Basic and acidic residues" evidence="6">
    <location>
        <begin position="359"/>
        <end position="376"/>
    </location>
</feature>
<feature type="compositionally biased region" description="Polar residues" evidence="6">
    <location>
        <begin position="534"/>
        <end position="548"/>
    </location>
</feature>
<dbReference type="SMART" id="SM00706">
    <property type="entry name" value="TECPR"/>
    <property type="match status" value="2"/>
</dbReference>
<proteinExistence type="predicted"/>
<keyword evidence="7" id="KW-0812">Transmembrane</keyword>